<evidence type="ECO:0000313" key="1">
    <source>
        <dbReference type="EMBL" id="OMH80039.1"/>
    </source>
</evidence>
<dbReference type="AlphaFoldDB" id="A0A1R1PGH9"/>
<name>A0A1R1PGH9_ZANCU</name>
<dbReference type="EMBL" id="LSSK01001323">
    <property type="protein sequence ID" value="OMH80039.1"/>
    <property type="molecule type" value="Genomic_DNA"/>
</dbReference>
<accession>A0A1R1PGH9</accession>
<evidence type="ECO:0000313" key="2">
    <source>
        <dbReference type="Proteomes" id="UP000188320"/>
    </source>
</evidence>
<comment type="caution">
    <text evidence="1">The sequence shown here is derived from an EMBL/GenBank/DDBJ whole genome shotgun (WGS) entry which is preliminary data.</text>
</comment>
<organism evidence="1 2">
    <name type="scientific">Zancudomyces culisetae</name>
    <name type="common">Gut fungus</name>
    <name type="synonym">Smittium culisetae</name>
    <dbReference type="NCBI Taxonomy" id="1213189"/>
    <lineage>
        <taxon>Eukaryota</taxon>
        <taxon>Fungi</taxon>
        <taxon>Fungi incertae sedis</taxon>
        <taxon>Zoopagomycota</taxon>
        <taxon>Kickxellomycotina</taxon>
        <taxon>Harpellomycetes</taxon>
        <taxon>Harpellales</taxon>
        <taxon>Legeriomycetaceae</taxon>
        <taxon>Zancudomyces</taxon>
    </lineage>
</organism>
<keyword evidence="2" id="KW-1185">Reference proteome</keyword>
<dbReference type="Proteomes" id="UP000188320">
    <property type="component" value="Unassembled WGS sequence"/>
</dbReference>
<reference evidence="2" key="1">
    <citation type="submission" date="2017-01" db="EMBL/GenBank/DDBJ databases">
        <authorList>
            <person name="Wang Y."/>
            <person name="White M."/>
            <person name="Kvist S."/>
            <person name="Moncalvo J.-M."/>
        </authorList>
    </citation>
    <scope>NUCLEOTIDE SEQUENCE [LARGE SCALE GENOMIC DNA]</scope>
    <source>
        <strain evidence="2">COL-18-3</strain>
    </source>
</reference>
<protein>
    <submittedName>
        <fullName evidence="1">Uncharacterized protein</fullName>
    </submittedName>
</protein>
<sequence>MEYRRKSTDFNCGSSWTRGCSEIFIVNFVISFKIVHVYEEHRDVDKIFQATTELFQSVLDTIYIISTKYFL</sequence>
<proteinExistence type="predicted"/>
<gene>
    <name evidence="1" type="ORF">AX774_g6541</name>
</gene>